<dbReference type="Pfam" id="PF01467">
    <property type="entry name" value="CTP_transf_like"/>
    <property type="match status" value="1"/>
</dbReference>
<dbReference type="GO" id="GO:0005635">
    <property type="term" value="C:nuclear envelope"/>
    <property type="evidence" value="ECO:0007669"/>
    <property type="project" value="TreeGrafter"/>
</dbReference>
<dbReference type="InterPro" id="IPR041723">
    <property type="entry name" value="CCT"/>
</dbReference>
<keyword evidence="8" id="KW-1208">Phospholipid metabolism</keyword>
<evidence type="ECO:0000313" key="14">
    <source>
        <dbReference type="Proteomes" id="UP000253551"/>
    </source>
</evidence>
<reference evidence="13 14" key="1">
    <citation type="journal article" date="2018" name="G3 (Bethesda)">
        <title>Phylogenetic and Phylogenomic Definition of Rhizopus Species.</title>
        <authorList>
            <person name="Gryganskyi A.P."/>
            <person name="Golan J."/>
            <person name="Dolatabadi S."/>
            <person name="Mondo S."/>
            <person name="Robb S."/>
            <person name="Idnurm A."/>
            <person name="Muszewska A."/>
            <person name="Steczkiewicz K."/>
            <person name="Masonjones S."/>
            <person name="Liao H.L."/>
            <person name="Gajdeczka M.T."/>
            <person name="Anike F."/>
            <person name="Vuek A."/>
            <person name="Anishchenko I.M."/>
            <person name="Voigt K."/>
            <person name="de Hoog G.S."/>
            <person name="Smith M.E."/>
            <person name="Heitman J."/>
            <person name="Vilgalys R."/>
            <person name="Stajich J.E."/>
        </authorList>
    </citation>
    <scope>NUCLEOTIDE SEQUENCE [LARGE SCALE GENOMIC DNA]</scope>
    <source>
        <strain evidence="13 14">LSU 92-RS-03</strain>
    </source>
</reference>
<dbReference type="CDD" id="cd02174">
    <property type="entry name" value="CCT"/>
    <property type="match status" value="1"/>
</dbReference>
<keyword evidence="6" id="KW-0443">Lipid metabolism</keyword>
<feature type="region of interest" description="Disordered" evidence="11">
    <location>
        <begin position="333"/>
        <end position="361"/>
    </location>
</feature>
<evidence type="ECO:0000256" key="10">
    <source>
        <dbReference type="ARBA" id="ARBA00026101"/>
    </source>
</evidence>
<evidence type="ECO:0000256" key="7">
    <source>
        <dbReference type="ARBA" id="ARBA00023209"/>
    </source>
</evidence>
<evidence type="ECO:0000256" key="8">
    <source>
        <dbReference type="ARBA" id="ARBA00023264"/>
    </source>
</evidence>
<dbReference type="GO" id="GO:0004105">
    <property type="term" value="F:choline-phosphate cytidylyltransferase activity"/>
    <property type="evidence" value="ECO:0007669"/>
    <property type="project" value="UniProtKB-EC"/>
</dbReference>
<dbReference type="SUPFAM" id="SSF52374">
    <property type="entry name" value="Nucleotidylyl transferase"/>
    <property type="match status" value="1"/>
</dbReference>
<dbReference type="InterPro" id="IPR045049">
    <property type="entry name" value="Pcy1-like"/>
</dbReference>
<evidence type="ECO:0000256" key="3">
    <source>
        <dbReference type="ARBA" id="ARBA00022516"/>
    </source>
</evidence>
<evidence type="ECO:0000256" key="4">
    <source>
        <dbReference type="ARBA" id="ARBA00022679"/>
    </source>
</evidence>
<dbReference type="EC" id="2.7.7.15" evidence="10"/>
<feature type="non-terminal residue" evidence="13">
    <location>
        <position position="1"/>
    </location>
</feature>
<organism evidence="13 14">
    <name type="scientific">Rhizopus stolonifer</name>
    <name type="common">Rhizopus nigricans</name>
    <dbReference type="NCBI Taxonomy" id="4846"/>
    <lineage>
        <taxon>Eukaryota</taxon>
        <taxon>Fungi</taxon>
        <taxon>Fungi incertae sedis</taxon>
        <taxon>Mucoromycota</taxon>
        <taxon>Mucoromycotina</taxon>
        <taxon>Mucoromycetes</taxon>
        <taxon>Mucorales</taxon>
        <taxon>Mucorineae</taxon>
        <taxon>Rhizopodaceae</taxon>
        <taxon>Rhizopus</taxon>
    </lineage>
</organism>
<evidence type="ECO:0000256" key="6">
    <source>
        <dbReference type="ARBA" id="ARBA00023098"/>
    </source>
</evidence>
<evidence type="ECO:0000256" key="11">
    <source>
        <dbReference type="SAM" id="MobiDB-lite"/>
    </source>
</evidence>
<comment type="caution">
    <text evidence="13">The sequence shown here is derived from an EMBL/GenBank/DDBJ whole genome shotgun (WGS) entry which is preliminary data.</text>
</comment>
<dbReference type="PANTHER" id="PTHR10739:SF13">
    <property type="entry name" value="CHOLINE-PHOSPHATE CYTIDYLYLTRANSFERASE"/>
    <property type="match status" value="1"/>
</dbReference>
<evidence type="ECO:0000256" key="1">
    <source>
        <dbReference type="ARBA" id="ARBA00005189"/>
    </source>
</evidence>
<name>A0A367IS40_RHIST</name>
<evidence type="ECO:0000313" key="13">
    <source>
        <dbReference type="EMBL" id="RCH80311.1"/>
    </source>
</evidence>
<feature type="compositionally biased region" description="Basic and acidic residues" evidence="11">
    <location>
        <begin position="335"/>
        <end position="359"/>
    </location>
</feature>
<dbReference type="InterPro" id="IPR014729">
    <property type="entry name" value="Rossmann-like_a/b/a_fold"/>
</dbReference>
<evidence type="ECO:0000256" key="5">
    <source>
        <dbReference type="ARBA" id="ARBA00022695"/>
    </source>
</evidence>
<dbReference type="PANTHER" id="PTHR10739">
    <property type="entry name" value="CYTIDYLYLTRANSFERASE"/>
    <property type="match status" value="1"/>
</dbReference>
<feature type="domain" description="Cytidyltransferase-like" evidence="12">
    <location>
        <begin position="10"/>
        <end position="138"/>
    </location>
</feature>
<dbReference type="STRING" id="4846.A0A367IS40"/>
<dbReference type="Proteomes" id="UP000253551">
    <property type="component" value="Unassembled WGS sequence"/>
</dbReference>
<comment type="pathway">
    <text evidence="9">Phospholipid metabolism; phosphatidylcholine biosynthesis; phosphatidylcholine from phosphocholine: step 1/2.</text>
</comment>
<evidence type="ECO:0000259" key="12">
    <source>
        <dbReference type="Pfam" id="PF01467"/>
    </source>
</evidence>
<dbReference type="NCBIfam" id="TIGR00125">
    <property type="entry name" value="cyt_tran_rel"/>
    <property type="match status" value="1"/>
</dbReference>
<dbReference type="FunFam" id="3.40.50.620:FF:000016">
    <property type="entry name" value="Putative choline-phosphate cytidylyltransferase B"/>
    <property type="match status" value="1"/>
</dbReference>
<keyword evidence="7" id="KW-0594">Phospholipid biosynthesis</keyword>
<keyword evidence="3" id="KW-0444">Lipid biosynthesis</keyword>
<dbReference type="AlphaFoldDB" id="A0A367IS40"/>
<dbReference type="Gene3D" id="3.40.50.620">
    <property type="entry name" value="HUPs"/>
    <property type="match status" value="1"/>
</dbReference>
<dbReference type="OrthoDB" id="10291885at2759"/>
<keyword evidence="4" id="KW-0808">Transferase</keyword>
<keyword evidence="14" id="KW-1185">Reference proteome</keyword>
<evidence type="ECO:0000256" key="2">
    <source>
        <dbReference type="ARBA" id="ARBA00010101"/>
    </source>
</evidence>
<comment type="pathway">
    <text evidence="1">Lipid metabolism.</text>
</comment>
<accession>A0A367IS40</accession>
<dbReference type="InterPro" id="IPR004821">
    <property type="entry name" value="Cyt_trans-like"/>
</dbReference>
<dbReference type="EMBL" id="PJQM01006069">
    <property type="protein sequence ID" value="RCH80311.1"/>
    <property type="molecule type" value="Genomic_DNA"/>
</dbReference>
<sequence length="522" mass="60437">PPVGRPVRIYCDGIYDLFHFGHAKALEQAKKAFPNVYLLVGVCSDLETHKRKGKTVMTDVERYEAVRHCKWVDQVIESAPWTVTKEFLDLHQIDYVAHDAEPYQSTESGDVYAFVKQQGRFFPTERTEGISTSDLITRIVRDYDAYLRRNLERGVTAKELNISFLKERKIKTKKSIQDLRKTIKTAINDTMLLWEDKSHDFIRGFSGVFGAEDVVDKIWKYRNRNRLMSDSVESSRAIKKTKQPYTWWNGPYRQEHTGVYHNPVYGPLQDTALRASYKQSSVPLPFNQPWPSQPLMMFDPMMYHILGTCTTDPVPMIQPYLKPTALDSKQNIAEQEPKEQEPKEQEPKEQEPKEQEEQKVPIQWIRKRRSLMENVLDSFSLFNDQHVSFLLNTSSSISDETKSLDQKLPKRLSRKATVLRNRQYIWCYRPQKEENTSWTAFDIKNQTKLDKQHALLVSKVQQNEQTIDPGIILSKQSPLAGQVMISLSTGKAYCMNDSSVIYDVAYLPSQSNALVASTYMVK</sequence>
<evidence type="ECO:0000256" key="9">
    <source>
        <dbReference type="ARBA" id="ARBA00025706"/>
    </source>
</evidence>
<comment type="similarity">
    <text evidence="2">Belongs to the cytidylyltransferase family.</text>
</comment>
<keyword evidence="5" id="KW-0548">Nucleotidyltransferase</keyword>
<dbReference type="GO" id="GO:0031210">
    <property type="term" value="F:phosphatidylcholine binding"/>
    <property type="evidence" value="ECO:0007669"/>
    <property type="project" value="TreeGrafter"/>
</dbReference>
<gene>
    <name evidence="13" type="ORF">CU098_001738</name>
</gene>
<protein>
    <recommendedName>
        <fullName evidence="10">choline-phosphate cytidylyltransferase</fullName>
        <ecNumber evidence="10">2.7.7.15</ecNumber>
    </recommendedName>
</protein>
<proteinExistence type="inferred from homology"/>